<keyword evidence="2" id="KW-1185">Reference proteome</keyword>
<dbReference type="RefSeq" id="WP_147704414.1">
    <property type="nucleotide sequence ID" value="NZ_VDUY01000004.1"/>
</dbReference>
<dbReference type="OrthoDB" id="8839121at2"/>
<accession>A0A5C8NVI4</accession>
<dbReference type="EMBL" id="VDUY01000004">
    <property type="protein sequence ID" value="TXL65218.1"/>
    <property type="molecule type" value="Genomic_DNA"/>
</dbReference>
<evidence type="ECO:0008006" key="3">
    <source>
        <dbReference type="Google" id="ProtNLM"/>
    </source>
</evidence>
<gene>
    <name evidence="1" type="ORF">FHP08_10460</name>
</gene>
<comment type="caution">
    <text evidence="1">The sequence shown here is derived from an EMBL/GenBank/DDBJ whole genome shotgun (WGS) entry which is preliminary data.</text>
</comment>
<dbReference type="Proteomes" id="UP000321548">
    <property type="component" value="Unassembled WGS sequence"/>
</dbReference>
<protein>
    <recommendedName>
        <fullName evidence="3">RidA family protein</fullName>
    </recommendedName>
</protein>
<name>A0A5C8NVI4_9BURK</name>
<proteinExistence type="predicted"/>
<dbReference type="AlphaFoldDB" id="A0A5C8NVI4"/>
<sequence>MPTLHNSSGSDYAYIPGGLPFSSAVVALPGFEIVRARFARPLPVATGFDAIAAHLREHGRPLTALCAAELRSPEPFSFDGFAEFNASWVGTLRRWGLVRQEGNPVARSNVCPVHQPPAAPVFHAFCYTVPSAAAQAGLLTTSDHSERAPGPRSFVLAGYAEWAEGTAFPDGIVARGDRSSAGLEQKAAFVLDTLQRRCLQLGGDWRALTAVQVYTEHDIGPLVASQFAPRGLLPLGLHWYPCKPPVQGLEFEIDARCVRRELVID</sequence>
<organism evidence="1 2">
    <name type="scientific">Zeimonas arvi</name>
    <dbReference type="NCBI Taxonomy" id="2498847"/>
    <lineage>
        <taxon>Bacteria</taxon>
        <taxon>Pseudomonadati</taxon>
        <taxon>Pseudomonadota</taxon>
        <taxon>Betaproteobacteria</taxon>
        <taxon>Burkholderiales</taxon>
        <taxon>Burkholderiaceae</taxon>
        <taxon>Zeimonas</taxon>
    </lineage>
</organism>
<evidence type="ECO:0000313" key="1">
    <source>
        <dbReference type="EMBL" id="TXL65218.1"/>
    </source>
</evidence>
<reference evidence="1 2" key="1">
    <citation type="submission" date="2019-06" db="EMBL/GenBank/DDBJ databases">
        <title>Quisquiliibacterium sp. nov., isolated from a maize field.</title>
        <authorList>
            <person name="Lin S.-Y."/>
            <person name="Tsai C.-F."/>
            <person name="Young C.-C."/>
        </authorList>
    </citation>
    <scope>NUCLEOTIDE SEQUENCE [LARGE SCALE GENOMIC DNA]</scope>
    <source>
        <strain evidence="1 2">CC-CFT501</strain>
    </source>
</reference>
<evidence type="ECO:0000313" key="2">
    <source>
        <dbReference type="Proteomes" id="UP000321548"/>
    </source>
</evidence>